<dbReference type="Gene3D" id="1.10.10.1450">
    <property type="match status" value="1"/>
</dbReference>
<dbReference type="STRING" id="597456.A0A0L7RI85"/>
<accession>A0A0L7RI85</accession>
<dbReference type="InterPro" id="IPR041426">
    <property type="entry name" value="Mos1_HTH"/>
</dbReference>
<proteinExistence type="predicted"/>
<gene>
    <name evidence="2" type="ORF">WH47_00576</name>
</gene>
<dbReference type="EMBL" id="KQ414588">
    <property type="protein sequence ID" value="KOC70431.1"/>
    <property type="molecule type" value="Genomic_DNA"/>
</dbReference>
<dbReference type="AlphaFoldDB" id="A0A0L7RI85"/>
<keyword evidence="3" id="KW-1185">Reference proteome</keyword>
<feature type="non-terminal residue" evidence="2">
    <location>
        <position position="1"/>
    </location>
</feature>
<evidence type="ECO:0000313" key="3">
    <source>
        <dbReference type="Proteomes" id="UP000053825"/>
    </source>
</evidence>
<protein>
    <submittedName>
        <fullName evidence="2">Histone-lysine N-methyltransferase SETMAR</fullName>
    </submittedName>
</protein>
<dbReference type="Pfam" id="PF17906">
    <property type="entry name" value="HTH_48"/>
    <property type="match status" value="1"/>
</dbReference>
<dbReference type="Proteomes" id="UP000053825">
    <property type="component" value="Unassembled WGS sequence"/>
</dbReference>
<organism evidence="2 3">
    <name type="scientific">Habropoda laboriosa</name>
    <dbReference type="NCBI Taxonomy" id="597456"/>
    <lineage>
        <taxon>Eukaryota</taxon>
        <taxon>Metazoa</taxon>
        <taxon>Ecdysozoa</taxon>
        <taxon>Arthropoda</taxon>
        <taxon>Hexapoda</taxon>
        <taxon>Insecta</taxon>
        <taxon>Pterygota</taxon>
        <taxon>Neoptera</taxon>
        <taxon>Endopterygota</taxon>
        <taxon>Hymenoptera</taxon>
        <taxon>Apocrita</taxon>
        <taxon>Aculeata</taxon>
        <taxon>Apoidea</taxon>
        <taxon>Anthophila</taxon>
        <taxon>Apidae</taxon>
        <taxon>Habropoda</taxon>
    </lineage>
</organism>
<evidence type="ECO:0000259" key="1">
    <source>
        <dbReference type="Pfam" id="PF17906"/>
    </source>
</evidence>
<evidence type="ECO:0000313" key="2">
    <source>
        <dbReference type="EMBL" id="KOC70431.1"/>
    </source>
</evidence>
<dbReference type="GO" id="GO:0008168">
    <property type="term" value="F:methyltransferase activity"/>
    <property type="evidence" value="ECO:0007669"/>
    <property type="project" value="UniProtKB-KW"/>
</dbReference>
<dbReference type="GO" id="GO:0032259">
    <property type="term" value="P:methylation"/>
    <property type="evidence" value="ECO:0007669"/>
    <property type="project" value="UniProtKB-KW"/>
</dbReference>
<feature type="domain" description="Mos1 transposase HTH" evidence="1">
    <location>
        <begin position="1"/>
        <end position="43"/>
    </location>
</feature>
<keyword evidence="2" id="KW-0808">Transferase</keyword>
<sequence>LLYKFKLGKIAIKIAENINSAFGEGYVNVRTLECWCEKFKIGDIILENEPKRKPDRA</sequence>
<name>A0A0L7RI85_9HYME</name>
<keyword evidence="2" id="KW-0489">Methyltransferase</keyword>
<reference evidence="2 3" key="1">
    <citation type="submission" date="2015-07" db="EMBL/GenBank/DDBJ databases">
        <title>The genome of Habropoda laboriosa.</title>
        <authorList>
            <person name="Pan H."/>
            <person name="Kapheim K."/>
        </authorList>
    </citation>
    <scope>NUCLEOTIDE SEQUENCE [LARGE SCALE GENOMIC DNA]</scope>
    <source>
        <strain evidence="2">0110345459</strain>
    </source>
</reference>